<dbReference type="EMBL" id="CP058561">
    <property type="protein sequence ID" value="QUH27481.1"/>
    <property type="molecule type" value="Genomic_DNA"/>
</dbReference>
<proteinExistence type="predicted"/>
<feature type="transmembrane region" description="Helical" evidence="1">
    <location>
        <begin position="12"/>
        <end position="35"/>
    </location>
</feature>
<evidence type="ECO:0000256" key="1">
    <source>
        <dbReference type="SAM" id="Phobius"/>
    </source>
</evidence>
<feature type="transmembrane region" description="Helical" evidence="1">
    <location>
        <begin position="96"/>
        <end position="117"/>
    </location>
</feature>
<organism evidence="2 3">
    <name type="scientific">Vallitalea guaymasensis</name>
    <dbReference type="NCBI Taxonomy" id="1185412"/>
    <lineage>
        <taxon>Bacteria</taxon>
        <taxon>Bacillati</taxon>
        <taxon>Bacillota</taxon>
        <taxon>Clostridia</taxon>
        <taxon>Lachnospirales</taxon>
        <taxon>Vallitaleaceae</taxon>
        <taxon>Vallitalea</taxon>
    </lineage>
</organism>
<gene>
    <name evidence="2" type="ORF">HYG85_00505</name>
</gene>
<protein>
    <submittedName>
        <fullName evidence="2">Uncharacterized protein</fullName>
    </submittedName>
</protein>
<keyword evidence="1" id="KW-0812">Transmembrane</keyword>
<feature type="transmembrane region" description="Helical" evidence="1">
    <location>
        <begin position="137"/>
        <end position="158"/>
    </location>
</feature>
<dbReference type="Proteomes" id="UP000677305">
    <property type="component" value="Chromosome"/>
</dbReference>
<dbReference type="AlphaFoldDB" id="A0A8J8M6Z3"/>
<sequence>MRKLGKLLIRVLSLYYFIKAIILFKEVVIFCVPGIKGANSALQTLGVNTLAYFIINFIVILGIAVLLWIYTDKIVSAIIGNDSDDSLNINVEYRELLSIVLLVLGIIIIIKTLPAFLAQIPYYFSSNFQEYDFNIRLIRFFEIFGPVLKLAIGIYLIVKNRRYKNKQNNNKLID</sequence>
<evidence type="ECO:0000313" key="3">
    <source>
        <dbReference type="Proteomes" id="UP000677305"/>
    </source>
</evidence>
<dbReference type="KEGG" id="vgu:HYG85_00505"/>
<feature type="transmembrane region" description="Helical" evidence="1">
    <location>
        <begin position="50"/>
        <end position="70"/>
    </location>
</feature>
<name>A0A8J8M6Z3_9FIRM</name>
<accession>A0A8J8M6Z3</accession>
<evidence type="ECO:0000313" key="2">
    <source>
        <dbReference type="EMBL" id="QUH27481.1"/>
    </source>
</evidence>
<reference evidence="2 3" key="1">
    <citation type="submission" date="2020-07" db="EMBL/GenBank/DDBJ databases">
        <title>Vallitalea guaymasensis genome.</title>
        <authorList>
            <person name="Postec A."/>
        </authorList>
    </citation>
    <scope>NUCLEOTIDE SEQUENCE [LARGE SCALE GENOMIC DNA]</scope>
    <source>
        <strain evidence="2 3">Ra1766G1</strain>
    </source>
</reference>
<dbReference type="RefSeq" id="WP_212691848.1">
    <property type="nucleotide sequence ID" value="NZ_CP058561.1"/>
</dbReference>
<keyword evidence="1" id="KW-1133">Transmembrane helix</keyword>
<keyword evidence="1" id="KW-0472">Membrane</keyword>
<keyword evidence="3" id="KW-1185">Reference proteome</keyword>